<name>A0A918THI0_9BACT</name>
<organism evidence="1 2">
    <name type="scientific">Roseibacillus persicicus</name>
    <dbReference type="NCBI Taxonomy" id="454148"/>
    <lineage>
        <taxon>Bacteria</taxon>
        <taxon>Pseudomonadati</taxon>
        <taxon>Verrucomicrobiota</taxon>
        <taxon>Verrucomicrobiia</taxon>
        <taxon>Verrucomicrobiales</taxon>
        <taxon>Verrucomicrobiaceae</taxon>
        <taxon>Roseibacillus</taxon>
    </lineage>
</organism>
<keyword evidence="2" id="KW-1185">Reference proteome</keyword>
<accession>A0A918THI0</accession>
<reference evidence="1" key="1">
    <citation type="journal article" date="2014" name="Int. J. Syst. Evol. Microbiol.">
        <title>Complete genome sequence of Corynebacterium casei LMG S-19264T (=DSM 44701T), isolated from a smear-ripened cheese.</title>
        <authorList>
            <consortium name="US DOE Joint Genome Institute (JGI-PGF)"/>
            <person name="Walter F."/>
            <person name="Albersmeier A."/>
            <person name="Kalinowski J."/>
            <person name="Ruckert C."/>
        </authorList>
    </citation>
    <scope>NUCLEOTIDE SEQUENCE</scope>
    <source>
        <strain evidence="1">KCTC 12988</strain>
    </source>
</reference>
<protein>
    <submittedName>
        <fullName evidence="1">Uncharacterized protein</fullName>
    </submittedName>
</protein>
<dbReference type="AlphaFoldDB" id="A0A918THI0"/>
<proteinExistence type="predicted"/>
<dbReference type="EMBL" id="BMXI01000003">
    <property type="protein sequence ID" value="GHC46248.1"/>
    <property type="molecule type" value="Genomic_DNA"/>
</dbReference>
<dbReference type="Proteomes" id="UP000644507">
    <property type="component" value="Unassembled WGS sequence"/>
</dbReference>
<gene>
    <name evidence="1" type="ORF">GCM10007100_09770</name>
</gene>
<sequence length="94" mass="10132">MPRGITNDSEGTAANFAIIVKFAGAFGNRGDYDFEAFPTGGALDGIGTDVADHERNESLDRAPKGLKNVAFVLHSLSKGVETLSWERLLELNNH</sequence>
<comment type="caution">
    <text evidence="1">The sequence shown here is derived from an EMBL/GenBank/DDBJ whole genome shotgun (WGS) entry which is preliminary data.</text>
</comment>
<evidence type="ECO:0000313" key="1">
    <source>
        <dbReference type="EMBL" id="GHC46248.1"/>
    </source>
</evidence>
<reference evidence="1" key="2">
    <citation type="submission" date="2020-09" db="EMBL/GenBank/DDBJ databases">
        <authorList>
            <person name="Sun Q."/>
            <person name="Kim S."/>
        </authorList>
    </citation>
    <scope>NUCLEOTIDE SEQUENCE</scope>
    <source>
        <strain evidence="1">KCTC 12988</strain>
    </source>
</reference>
<evidence type="ECO:0000313" key="2">
    <source>
        <dbReference type="Proteomes" id="UP000644507"/>
    </source>
</evidence>